<dbReference type="InterPro" id="IPR041672">
    <property type="entry name" value="Bap31/Bap29_C"/>
</dbReference>
<keyword evidence="4 11" id="KW-0812">Transmembrane</keyword>
<proteinExistence type="inferred from homology"/>
<dbReference type="GO" id="GO:0005789">
    <property type="term" value="C:endoplasmic reticulum membrane"/>
    <property type="evidence" value="ECO:0007669"/>
    <property type="project" value="UniProtKB-SubCell"/>
</dbReference>
<comment type="subcellular location">
    <subcellularLocation>
        <location evidence="1 11">Endoplasmic reticulum membrane</location>
        <topology evidence="1 11">Multi-pass membrane protein</topology>
    </subcellularLocation>
</comment>
<reference evidence="16" key="1">
    <citation type="submission" date="2022-07" db="EMBL/GenBank/DDBJ databases">
        <title>Phylogenomic reconstructions and comparative analyses of Kickxellomycotina fungi.</title>
        <authorList>
            <person name="Reynolds N.K."/>
            <person name="Stajich J.E."/>
            <person name="Barry K."/>
            <person name="Grigoriev I.V."/>
            <person name="Crous P."/>
            <person name="Smith M.E."/>
        </authorList>
    </citation>
    <scope>NUCLEOTIDE SEQUENCE</scope>
    <source>
        <strain evidence="16">NBRC 100468</strain>
    </source>
</reference>
<feature type="coiled-coil region" evidence="12">
    <location>
        <begin position="133"/>
        <end position="167"/>
    </location>
</feature>
<evidence type="ECO:0000256" key="2">
    <source>
        <dbReference type="ARBA" id="ARBA00007956"/>
    </source>
</evidence>
<accession>A0A9W7ZVT6</accession>
<feature type="region of interest" description="Disordered" evidence="13">
    <location>
        <begin position="99"/>
        <end position="118"/>
    </location>
</feature>
<dbReference type="OrthoDB" id="435607at2759"/>
<dbReference type="Pfam" id="PF18035">
    <property type="entry name" value="Bap31_Bap29_C"/>
    <property type="match status" value="1"/>
</dbReference>
<keyword evidence="10 11" id="KW-0472">Membrane</keyword>
<feature type="domain" description="Bap31/Bap29 cytoplasmic coiled-coil" evidence="15">
    <location>
        <begin position="124"/>
        <end position="158"/>
    </location>
</feature>
<comment type="caution">
    <text evidence="11">Lacks conserved residue(s) required for the propagation of feature annotation.</text>
</comment>
<dbReference type="PANTHER" id="PTHR12701:SF20">
    <property type="entry name" value="ENDOPLASMIC RETICULUM TRANSMEMBRANE PROTEIN"/>
    <property type="match status" value="1"/>
</dbReference>
<gene>
    <name evidence="16" type="primary">YET3</name>
    <name evidence="16" type="ORF">H4219_004932</name>
</gene>
<evidence type="ECO:0000256" key="4">
    <source>
        <dbReference type="ARBA" id="ARBA00022692"/>
    </source>
</evidence>
<evidence type="ECO:0000256" key="1">
    <source>
        <dbReference type="ARBA" id="ARBA00004477"/>
    </source>
</evidence>
<keyword evidence="8 11" id="KW-1133">Transmembrane helix</keyword>
<evidence type="ECO:0000256" key="12">
    <source>
        <dbReference type="SAM" id="Coils"/>
    </source>
</evidence>
<evidence type="ECO:0000256" key="8">
    <source>
        <dbReference type="ARBA" id="ARBA00022989"/>
    </source>
</evidence>
<dbReference type="Proteomes" id="UP001150538">
    <property type="component" value="Unassembled WGS sequence"/>
</dbReference>
<evidence type="ECO:0000313" key="16">
    <source>
        <dbReference type="EMBL" id="KAJ1914098.1"/>
    </source>
</evidence>
<evidence type="ECO:0000259" key="15">
    <source>
        <dbReference type="Pfam" id="PF18035"/>
    </source>
</evidence>
<feature type="domain" description="BAP29/BAP31 transmembrane" evidence="14">
    <location>
        <begin position="2"/>
        <end position="97"/>
    </location>
</feature>
<sequence length="182" mass="20910">MFYVKIIYGFVFFLFVDACQRLYRLSHQYESNNKGDNEGGSGRVVLDERTLSQVRANKFYAQRNFYLTGFTLLLGLILINTQSLLLEITSTKEEIKDLKKGKSDSSASQALDSHKYESTAEELKQLKKRTLDFDTLKKQLDSNQREYDRLSDEYAKLEKKYEAVVAGGDSSSVNAQERKKSN</sequence>
<comment type="caution">
    <text evidence="16">The sequence shown here is derived from an EMBL/GenBank/DDBJ whole genome shotgun (WGS) entry which is preliminary data.</text>
</comment>
<keyword evidence="17" id="KW-1185">Reference proteome</keyword>
<keyword evidence="7 11" id="KW-0653">Protein transport</keyword>
<dbReference type="EMBL" id="JANBPU010000219">
    <property type="protein sequence ID" value="KAJ1914098.1"/>
    <property type="molecule type" value="Genomic_DNA"/>
</dbReference>
<dbReference type="AlphaFoldDB" id="A0A9W7ZVT6"/>
<comment type="similarity">
    <text evidence="2 11">Belongs to the BCAP29/BCAP31 family.</text>
</comment>
<keyword evidence="9 12" id="KW-0175">Coiled coil</keyword>
<dbReference type="GO" id="GO:0006888">
    <property type="term" value="P:endoplasmic reticulum to Golgi vesicle-mediated transport"/>
    <property type="evidence" value="ECO:0007669"/>
    <property type="project" value="UniProtKB-UniRule"/>
</dbReference>
<evidence type="ECO:0000256" key="3">
    <source>
        <dbReference type="ARBA" id="ARBA00022448"/>
    </source>
</evidence>
<name>A0A9W7ZVT6_9FUNG</name>
<evidence type="ECO:0000313" key="17">
    <source>
        <dbReference type="Proteomes" id="UP001150538"/>
    </source>
</evidence>
<dbReference type="Pfam" id="PF05529">
    <property type="entry name" value="Bap31"/>
    <property type="match status" value="1"/>
</dbReference>
<evidence type="ECO:0000256" key="13">
    <source>
        <dbReference type="SAM" id="MobiDB-lite"/>
    </source>
</evidence>
<protein>
    <recommendedName>
        <fullName evidence="11">Endoplasmic reticulum transmembrane protein</fullName>
    </recommendedName>
</protein>
<feature type="transmembrane region" description="Helical" evidence="11">
    <location>
        <begin position="65"/>
        <end position="86"/>
    </location>
</feature>
<dbReference type="InterPro" id="IPR040463">
    <property type="entry name" value="BAP29/BAP31_N"/>
</dbReference>
<keyword evidence="6 11" id="KW-0931">ER-Golgi transport</keyword>
<dbReference type="GO" id="GO:0006886">
    <property type="term" value="P:intracellular protein transport"/>
    <property type="evidence" value="ECO:0007669"/>
    <property type="project" value="UniProtKB-UniRule"/>
</dbReference>
<evidence type="ECO:0000256" key="7">
    <source>
        <dbReference type="ARBA" id="ARBA00022927"/>
    </source>
</evidence>
<dbReference type="PANTHER" id="PTHR12701">
    <property type="entry name" value="BCR-ASSOCIATED PROTEIN, BAP"/>
    <property type="match status" value="1"/>
</dbReference>
<evidence type="ECO:0000259" key="14">
    <source>
        <dbReference type="Pfam" id="PF05529"/>
    </source>
</evidence>
<comment type="function">
    <text evidence="11">May play a role in anterograde transport of membrane proteins from the endoplasmic reticulum to the Golgi.</text>
</comment>
<evidence type="ECO:0000256" key="11">
    <source>
        <dbReference type="RuleBase" id="RU367026"/>
    </source>
</evidence>
<evidence type="ECO:0000256" key="9">
    <source>
        <dbReference type="ARBA" id="ARBA00023054"/>
    </source>
</evidence>
<evidence type="ECO:0000256" key="10">
    <source>
        <dbReference type="ARBA" id="ARBA00023136"/>
    </source>
</evidence>
<dbReference type="GO" id="GO:0070973">
    <property type="term" value="P:protein localization to endoplasmic reticulum exit site"/>
    <property type="evidence" value="ECO:0007669"/>
    <property type="project" value="UniProtKB-UniRule"/>
</dbReference>
<evidence type="ECO:0000256" key="5">
    <source>
        <dbReference type="ARBA" id="ARBA00022824"/>
    </source>
</evidence>
<evidence type="ECO:0000256" key="6">
    <source>
        <dbReference type="ARBA" id="ARBA00022892"/>
    </source>
</evidence>
<organism evidence="16 17">
    <name type="scientific">Mycoemilia scoparia</name>
    <dbReference type="NCBI Taxonomy" id="417184"/>
    <lineage>
        <taxon>Eukaryota</taxon>
        <taxon>Fungi</taxon>
        <taxon>Fungi incertae sedis</taxon>
        <taxon>Zoopagomycota</taxon>
        <taxon>Kickxellomycotina</taxon>
        <taxon>Kickxellomycetes</taxon>
        <taxon>Kickxellales</taxon>
        <taxon>Kickxellaceae</taxon>
        <taxon>Mycoemilia</taxon>
    </lineage>
</organism>
<keyword evidence="3 11" id="KW-0813">Transport</keyword>
<keyword evidence="5 11" id="KW-0256">Endoplasmic reticulum</keyword>
<dbReference type="InterPro" id="IPR008417">
    <property type="entry name" value="BAP29/BAP31"/>
</dbReference>